<organism evidence="1">
    <name type="scientific">Rhizophora mucronata</name>
    <name type="common">Asiatic mangrove</name>
    <dbReference type="NCBI Taxonomy" id="61149"/>
    <lineage>
        <taxon>Eukaryota</taxon>
        <taxon>Viridiplantae</taxon>
        <taxon>Streptophyta</taxon>
        <taxon>Embryophyta</taxon>
        <taxon>Tracheophyta</taxon>
        <taxon>Spermatophyta</taxon>
        <taxon>Magnoliopsida</taxon>
        <taxon>eudicotyledons</taxon>
        <taxon>Gunneridae</taxon>
        <taxon>Pentapetalae</taxon>
        <taxon>rosids</taxon>
        <taxon>fabids</taxon>
        <taxon>Malpighiales</taxon>
        <taxon>Rhizophoraceae</taxon>
        <taxon>Rhizophora</taxon>
    </lineage>
</organism>
<dbReference type="AlphaFoldDB" id="A0A2P2MER2"/>
<dbReference type="PANTHER" id="PTHR17695">
    <property type="entry name" value="SMALL SUBUNIT PROCESSOME COMPONENT 20 HOMOLOG"/>
    <property type="match status" value="1"/>
</dbReference>
<protein>
    <submittedName>
        <fullName evidence="1">Small subunit processome component 20 homolog</fullName>
    </submittedName>
</protein>
<reference evidence="1" key="1">
    <citation type="submission" date="2018-02" db="EMBL/GenBank/DDBJ databases">
        <title>Rhizophora mucronata_Transcriptome.</title>
        <authorList>
            <person name="Meera S.P."/>
            <person name="Sreeshan A."/>
            <person name="Augustine A."/>
        </authorList>
    </citation>
    <scope>NUCLEOTIDE SEQUENCE</scope>
    <source>
        <tissue evidence="1">Leaf</tissue>
    </source>
</reference>
<dbReference type="EMBL" id="GGEC01048262">
    <property type="protein sequence ID" value="MBX28746.1"/>
    <property type="molecule type" value="Transcribed_RNA"/>
</dbReference>
<dbReference type="GO" id="GO:0030686">
    <property type="term" value="C:90S preribosome"/>
    <property type="evidence" value="ECO:0007669"/>
    <property type="project" value="TreeGrafter"/>
</dbReference>
<dbReference type="PANTHER" id="PTHR17695:SF11">
    <property type="entry name" value="SMALL SUBUNIT PROCESSOME COMPONENT 20 HOMOLOG"/>
    <property type="match status" value="1"/>
</dbReference>
<dbReference type="InterPro" id="IPR052575">
    <property type="entry name" value="SSU_processome_comp_20"/>
</dbReference>
<proteinExistence type="predicted"/>
<name>A0A2P2MER2_RHIMU</name>
<accession>A0A2P2MER2</accession>
<evidence type="ECO:0000313" key="1">
    <source>
        <dbReference type="EMBL" id="MBX28746.1"/>
    </source>
</evidence>
<sequence length="181" mass="21002">MYLQKYLVRNILYTLKVTIKLRYYEKGYVQEFMAAATSFLLRNAPQEQLRKGIRKIMFEVLRKPLPDRKSGVSSLLYHVMKGTSSRFHSRAEGILWLLTDNSTLTIGDRFDQGLVTVVEVVTTTFRRLCEELEPKEINLILNCLYQRIDDCLNNHYLHLICLLSLLISTVQFNSGHKISGV</sequence>
<dbReference type="GO" id="GO:0032040">
    <property type="term" value="C:small-subunit processome"/>
    <property type="evidence" value="ECO:0007669"/>
    <property type="project" value="TreeGrafter"/>
</dbReference>